<dbReference type="GO" id="GO:0005524">
    <property type="term" value="F:ATP binding"/>
    <property type="evidence" value="ECO:0007669"/>
    <property type="project" value="UniProtKB-KW"/>
</dbReference>
<dbReference type="InterPro" id="IPR013611">
    <property type="entry name" value="Transp-assoc_OB_typ2"/>
</dbReference>
<dbReference type="Pfam" id="PF00005">
    <property type="entry name" value="ABC_tran"/>
    <property type="match status" value="1"/>
</dbReference>
<keyword evidence="4 7" id="KW-0067">ATP-binding</keyword>
<gene>
    <name evidence="7" type="primary">potA</name>
    <name evidence="9" type="ORF">DXB81_01150</name>
</gene>
<dbReference type="InterPro" id="IPR005893">
    <property type="entry name" value="PotA-like"/>
</dbReference>
<dbReference type="InterPro" id="IPR027417">
    <property type="entry name" value="P-loop_NTPase"/>
</dbReference>
<dbReference type="SUPFAM" id="SSF50331">
    <property type="entry name" value="MOP-like"/>
    <property type="match status" value="1"/>
</dbReference>
<organism evidence="9 10">
    <name type="scientific">Blautia obeum</name>
    <dbReference type="NCBI Taxonomy" id="40520"/>
    <lineage>
        <taxon>Bacteria</taxon>
        <taxon>Bacillati</taxon>
        <taxon>Bacillota</taxon>
        <taxon>Clostridia</taxon>
        <taxon>Lachnospirales</taxon>
        <taxon>Lachnospiraceae</taxon>
        <taxon>Blautia</taxon>
    </lineage>
</organism>
<dbReference type="AlphaFoldDB" id="A0A3E5AAM7"/>
<proteinExistence type="inferred from homology"/>
<feature type="domain" description="ABC transporter" evidence="8">
    <location>
        <begin position="6"/>
        <end position="237"/>
    </location>
</feature>
<comment type="similarity">
    <text evidence="7">Belongs to the ABC transporter superfamily. Spermidine/putrescine importer (TC 3.A.1.11.1) family.</text>
</comment>
<comment type="function">
    <text evidence="7">Part of the ABC transporter complex PotABCD involved in spermidine/putrescine import. Responsible for energy coupling to the transport system.</text>
</comment>
<evidence type="ECO:0000256" key="7">
    <source>
        <dbReference type="RuleBase" id="RU364083"/>
    </source>
</evidence>
<dbReference type="EC" id="7.6.2.11" evidence="7"/>
<dbReference type="InterPro" id="IPR017871">
    <property type="entry name" value="ABC_transporter-like_CS"/>
</dbReference>
<dbReference type="Pfam" id="PF08402">
    <property type="entry name" value="TOBE_2"/>
    <property type="match status" value="1"/>
</dbReference>
<dbReference type="PANTHER" id="PTHR42781:SF4">
    <property type="entry name" value="SPERMIDINE_PUTRESCINE IMPORT ATP-BINDING PROTEIN POTA"/>
    <property type="match status" value="1"/>
</dbReference>
<evidence type="ECO:0000256" key="4">
    <source>
        <dbReference type="ARBA" id="ARBA00022840"/>
    </source>
</evidence>
<dbReference type="InterPro" id="IPR012340">
    <property type="entry name" value="NA-bd_OB-fold"/>
</dbReference>
<accession>A0A3E5AAM7</accession>
<dbReference type="InterPro" id="IPR008995">
    <property type="entry name" value="Mo/tungstate-bd_C_term_dom"/>
</dbReference>
<comment type="caution">
    <text evidence="9">The sequence shown here is derived from an EMBL/GenBank/DDBJ whole genome shotgun (WGS) entry which is preliminary data.</text>
</comment>
<dbReference type="InterPro" id="IPR003593">
    <property type="entry name" value="AAA+_ATPase"/>
</dbReference>
<dbReference type="Gene3D" id="2.40.50.100">
    <property type="match status" value="1"/>
</dbReference>
<evidence type="ECO:0000256" key="5">
    <source>
        <dbReference type="ARBA" id="ARBA00022967"/>
    </source>
</evidence>
<dbReference type="PROSITE" id="PS50893">
    <property type="entry name" value="ABC_TRANSPORTER_2"/>
    <property type="match status" value="1"/>
</dbReference>
<dbReference type="InterPro" id="IPR003439">
    <property type="entry name" value="ABC_transporter-like_ATP-bd"/>
</dbReference>
<dbReference type="CDD" id="cd03300">
    <property type="entry name" value="ABC_PotA_N"/>
    <property type="match status" value="1"/>
</dbReference>
<keyword evidence="1 7" id="KW-0813">Transport</keyword>
<protein>
    <recommendedName>
        <fullName evidence="7">Spermidine/putrescine import ATP-binding protein PotA</fullName>
        <ecNumber evidence="7">7.6.2.11</ecNumber>
    </recommendedName>
</protein>
<dbReference type="GO" id="GO:0016887">
    <property type="term" value="F:ATP hydrolysis activity"/>
    <property type="evidence" value="ECO:0007669"/>
    <property type="project" value="InterPro"/>
</dbReference>
<dbReference type="FunFam" id="3.40.50.300:FF:000133">
    <property type="entry name" value="Spermidine/putrescine import ATP-binding protein PotA"/>
    <property type="match status" value="1"/>
</dbReference>
<dbReference type="Gene3D" id="3.40.50.300">
    <property type="entry name" value="P-loop containing nucleotide triphosphate hydrolases"/>
    <property type="match status" value="1"/>
</dbReference>
<evidence type="ECO:0000256" key="2">
    <source>
        <dbReference type="ARBA" id="ARBA00022475"/>
    </source>
</evidence>
<evidence type="ECO:0000313" key="10">
    <source>
        <dbReference type="Proteomes" id="UP000261222"/>
    </source>
</evidence>
<evidence type="ECO:0000256" key="1">
    <source>
        <dbReference type="ARBA" id="ARBA00022448"/>
    </source>
</evidence>
<dbReference type="Gene3D" id="2.40.50.140">
    <property type="entry name" value="Nucleic acid-binding proteins"/>
    <property type="match status" value="1"/>
</dbReference>
<dbReference type="RefSeq" id="WP_117738720.1">
    <property type="nucleotide sequence ID" value="NZ_JAJCRF010000001.1"/>
</dbReference>
<evidence type="ECO:0000313" key="9">
    <source>
        <dbReference type="EMBL" id="RGN07165.1"/>
    </source>
</evidence>
<keyword evidence="5 7" id="KW-1278">Translocase</keyword>
<sequence>MAEKCLELKDIRKSFSKDEVVLKEISLSIDKGEFITLLGSSGCGKTTTLRIIAGLETPDSGKVYLEGKDVTALAPEARDVNTVFQNYALFPHMTVADNIGYGLKLKKIPKAEIKKRVSEMLELVQLPGYEKRKPSELSGGQRQRVAIARSLVNNPKVLLLDEPLGALDLQLRRAMQLELKRLQKKLGITFIYITHDQEEAINMSDRIAVMNKGTFEQIGTPDEIYNHPKTSYVATFVGNANILKGTAQESEGEILKVSLAGEKVSVASESHKITPGSPVTLAVRSENLIFDENCQSGLEATVVEKSFAGGLLRVVLKLSDGTEVVANRHGIDAGVQPGQKVTCHFDAENAVLVDLPSETESGAAV</sequence>
<dbReference type="GO" id="GO:0015594">
    <property type="term" value="F:ABC-type putrescine transporter activity"/>
    <property type="evidence" value="ECO:0007669"/>
    <property type="project" value="InterPro"/>
</dbReference>
<dbReference type="SUPFAM" id="SSF52540">
    <property type="entry name" value="P-loop containing nucleoside triphosphate hydrolases"/>
    <property type="match status" value="1"/>
</dbReference>
<dbReference type="InterPro" id="IPR017879">
    <property type="entry name" value="PotA_ATP-bd"/>
</dbReference>
<comment type="catalytic activity">
    <reaction evidence="7">
        <text>ATP + H2O + polyamine-[polyamine-binding protein]Side 1 = ADP + phosphate + polyamineSide 2 + [polyamine-binding protein]Side 1.</text>
        <dbReference type="EC" id="7.6.2.11"/>
    </reaction>
</comment>
<keyword evidence="2 7" id="KW-1003">Cell membrane</keyword>
<evidence type="ECO:0000256" key="6">
    <source>
        <dbReference type="ARBA" id="ARBA00023136"/>
    </source>
</evidence>
<reference evidence="9 10" key="1">
    <citation type="submission" date="2018-08" db="EMBL/GenBank/DDBJ databases">
        <title>A genome reference for cultivated species of the human gut microbiota.</title>
        <authorList>
            <person name="Zou Y."/>
            <person name="Xue W."/>
            <person name="Luo G."/>
        </authorList>
    </citation>
    <scope>NUCLEOTIDE SEQUENCE [LARGE SCALE GENOMIC DNA]</scope>
    <source>
        <strain evidence="9 10">OM06-11AA</strain>
    </source>
</reference>
<dbReference type="SMART" id="SM00382">
    <property type="entry name" value="AAA"/>
    <property type="match status" value="1"/>
</dbReference>
<keyword evidence="3 7" id="KW-0547">Nucleotide-binding</keyword>
<evidence type="ECO:0000256" key="3">
    <source>
        <dbReference type="ARBA" id="ARBA00022741"/>
    </source>
</evidence>
<name>A0A3E5AAM7_9FIRM</name>
<dbReference type="GO" id="GO:0043190">
    <property type="term" value="C:ATP-binding cassette (ABC) transporter complex"/>
    <property type="evidence" value="ECO:0007669"/>
    <property type="project" value="InterPro"/>
</dbReference>
<dbReference type="EMBL" id="QSUB01000001">
    <property type="protein sequence ID" value="RGN07165.1"/>
    <property type="molecule type" value="Genomic_DNA"/>
</dbReference>
<keyword evidence="6 7" id="KW-0472">Membrane</keyword>
<dbReference type="InterPro" id="IPR050093">
    <property type="entry name" value="ABC_SmlMolc_Importer"/>
</dbReference>
<dbReference type="NCBIfam" id="TIGR01187">
    <property type="entry name" value="potA"/>
    <property type="match status" value="1"/>
</dbReference>
<dbReference type="Proteomes" id="UP000261222">
    <property type="component" value="Unassembled WGS sequence"/>
</dbReference>
<dbReference type="PANTHER" id="PTHR42781">
    <property type="entry name" value="SPERMIDINE/PUTRESCINE IMPORT ATP-BINDING PROTEIN POTA"/>
    <property type="match status" value="1"/>
</dbReference>
<dbReference type="PROSITE" id="PS00211">
    <property type="entry name" value="ABC_TRANSPORTER_1"/>
    <property type="match status" value="1"/>
</dbReference>
<evidence type="ECO:0000259" key="8">
    <source>
        <dbReference type="PROSITE" id="PS50893"/>
    </source>
</evidence>
<comment type="subunit">
    <text evidence="7">The complex is composed of two ATP-binding proteins (PotA), two transmembrane proteins (PotB and PotC) and a solute-binding protein (PotD).</text>
</comment>